<proteinExistence type="predicted"/>
<dbReference type="Gene3D" id="1.10.30.50">
    <property type="match status" value="1"/>
</dbReference>
<keyword evidence="3" id="KW-0378">Hydrolase</keyword>
<name>A0AAW4C476_9STRE</name>
<evidence type="ECO:0000256" key="1">
    <source>
        <dbReference type="SAM" id="Phobius"/>
    </source>
</evidence>
<comment type="caution">
    <text evidence="3">The sequence shown here is derived from an EMBL/GenBank/DDBJ whole genome shotgun (WGS) entry which is preliminary data.</text>
</comment>
<dbReference type="AlphaFoldDB" id="A0AAW4C476"/>
<dbReference type="InterPro" id="IPR003615">
    <property type="entry name" value="HNH_nuc"/>
</dbReference>
<feature type="transmembrane region" description="Helical" evidence="1">
    <location>
        <begin position="111"/>
        <end position="130"/>
    </location>
</feature>
<evidence type="ECO:0000259" key="2">
    <source>
        <dbReference type="SMART" id="SM00507"/>
    </source>
</evidence>
<accession>A0AAW4C476</accession>
<keyword evidence="1" id="KW-0812">Transmembrane</keyword>
<dbReference type="InterPro" id="IPR052892">
    <property type="entry name" value="NA-targeting_endonuclease"/>
</dbReference>
<keyword evidence="3" id="KW-0540">Nuclease</keyword>
<gene>
    <name evidence="3" type="ORF">IAI20_01940</name>
</gene>
<evidence type="ECO:0000313" key="3">
    <source>
        <dbReference type="EMBL" id="MBF9672894.1"/>
    </source>
</evidence>
<dbReference type="PANTHER" id="PTHR33877">
    <property type="entry name" value="SLL1193 PROTEIN"/>
    <property type="match status" value="1"/>
</dbReference>
<dbReference type="GO" id="GO:0004519">
    <property type="term" value="F:endonuclease activity"/>
    <property type="evidence" value="ECO:0007669"/>
    <property type="project" value="UniProtKB-KW"/>
</dbReference>
<protein>
    <submittedName>
        <fullName evidence="3">HNH endonuclease</fullName>
    </submittedName>
</protein>
<organism evidence="3 4">
    <name type="scientific">Streptococcus pseudopneumoniae</name>
    <dbReference type="NCBI Taxonomy" id="257758"/>
    <lineage>
        <taxon>Bacteria</taxon>
        <taxon>Bacillati</taxon>
        <taxon>Bacillota</taxon>
        <taxon>Bacilli</taxon>
        <taxon>Lactobacillales</taxon>
        <taxon>Streptococcaceae</taxon>
        <taxon>Streptococcus</taxon>
    </lineage>
</organism>
<keyword evidence="1" id="KW-1133">Transmembrane helix</keyword>
<feature type="transmembrane region" description="Helical" evidence="1">
    <location>
        <begin position="36"/>
        <end position="55"/>
    </location>
</feature>
<dbReference type="CDD" id="cd00085">
    <property type="entry name" value="HNHc"/>
    <property type="match status" value="1"/>
</dbReference>
<sequence length="423" mass="50021">MKRKIYVALSIFFGMGTIGFVFDSKKIIDQLGFQQFISQIIFSSVFTFLFYWLYIKDSKKAIAVNSNRDTINKPIDEIYSSTSSIEIPISVIEEERNKIKLNKFKRKNNEILKFIVAFFIPWIGWIYLIYRLVRYNMKKHYFLSDEFIRNKIQIDSFVTEYNEIAKYVEKFDEVSLQSTSFDKYKYAHVAKGQNTSLYNIQRDRNVIDYQSKYVYNASLQVVRNAELEPFKYLCKYFDFKPNEENLQRIQEIGEQVSRFLNAKENLDNRLARILNSLNPPQFILKYYKEEFLYYINIEVPQINFNFPTYTFQYVSAGGNSSQVTSITLNEEIIELLITYMDEQVKYKKSAKAQRALMTKKLREYVKERDCYTCQYCGASTAQQDLLLLEVDHIIPVSKGGMSTESNLQTLCWKCNRTKSDKIL</sequence>
<feature type="transmembrane region" description="Helical" evidence="1">
    <location>
        <begin position="6"/>
        <end position="24"/>
    </location>
</feature>
<keyword evidence="1" id="KW-0472">Membrane</keyword>
<dbReference type="Pfam" id="PF01844">
    <property type="entry name" value="HNH"/>
    <property type="match status" value="1"/>
</dbReference>
<feature type="domain" description="HNH nuclease" evidence="2">
    <location>
        <begin position="360"/>
        <end position="416"/>
    </location>
</feature>
<dbReference type="SMART" id="SM00507">
    <property type="entry name" value="HNHc"/>
    <property type="match status" value="1"/>
</dbReference>
<dbReference type="GO" id="GO:0003676">
    <property type="term" value="F:nucleic acid binding"/>
    <property type="evidence" value="ECO:0007669"/>
    <property type="project" value="InterPro"/>
</dbReference>
<dbReference type="InterPro" id="IPR002711">
    <property type="entry name" value="HNH"/>
</dbReference>
<keyword evidence="3" id="KW-0255">Endonuclease</keyword>
<dbReference type="GO" id="GO:0008270">
    <property type="term" value="F:zinc ion binding"/>
    <property type="evidence" value="ECO:0007669"/>
    <property type="project" value="InterPro"/>
</dbReference>
<dbReference type="PANTHER" id="PTHR33877:SF1">
    <property type="entry name" value="TYPE IV METHYL-DIRECTED RESTRICTION ENZYME ECOKMCRA"/>
    <property type="match status" value="1"/>
</dbReference>
<dbReference type="RefSeq" id="WP_055356678.1">
    <property type="nucleotide sequence ID" value="NZ_CGVP01000001.1"/>
</dbReference>
<dbReference type="Proteomes" id="UP000743672">
    <property type="component" value="Unassembled WGS sequence"/>
</dbReference>
<dbReference type="EMBL" id="JACSZI010000004">
    <property type="protein sequence ID" value="MBF9672894.1"/>
    <property type="molecule type" value="Genomic_DNA"/>
</dbReference>
<evidence type="ECO:0000313" key="4">
    <source>
        <dbReference type="Proteomes" id="UP000743672"/>
    </source>
</evidence>
<reference evidence="3" key="1">
    <citation type="journal article" date="2020" name="J. Clin. Microbiol.">
        <title>Streptococcus pseudopneumoniae: Use of whole genome sequences to validate methods used for identification.</title>
        <authorList>
            <person name="Jensen C.S."/>
            <person name="Iversen K.H."/>
            <person name="Dargis R."/>
            <person name="Shewmaker P."/>
            <person name="Rasmussen S."/>
            <person name="Christensen J.J."/>
            <person name="Nielsen X.C."/>
        </authorList>
    </citation>
    <scope>NUCLEOTIDE SEQUENCE</scope>
    <source>
        <strain evidence="3">256-03</strain>
    </source>
</reference>